<feature type="transmembrane region" description="Helical" evidence="1">
    <location>
        <begin position="269"/>
        <end position="291"/>
    </location>
</feature>
<dbReference type="GO" id="GO:0005886">
    <property type="term" value="C:plasma membrane"/>
    <property type="evidence" value="ECO:0007669"/>
    <property type="project" value="TreeGrafter"/>
</dbReference>
<dbReference type="KEGG" id="gaz:Pan241w_31470"/>
<feature type="transmembrane region" description="Helical" evidence="1">
    <location>
        <begin position="232"/>
        <end position="257"/>
    </location>
</feature>
<dbReference type="OrthoDB" id="9807778at2"/>
<feature type="domain" description="Glycosyltransferase 2-like" evidence="2">
    <location>
        <begin position="7"/>
        <end position="151"/>
    </location>
</feature>
<evidence type="ECO:0000313" key="4">
    <source>
        <dbReference type="Proteomes" id="UP000317171"/>
    </source>
</evidence>
<protein>
    <submittedName>
        <fullName evidence="3">Glycosyltransferase CsbB</fullName>
        <ecNumber evidence="3">2.4.-.-</ecNumber>
    </submittedName>
</protein>
<proteinExistence type="predicted"/>
<accession>A0A517RGR1</accession>
<dbReference type="SUPFAM" id="SSF53448">
    <property type="entry name" value="Nucleotide-diphospho-sugar transferases"/>
    <property type="match status" value="1"/>
</dbReference>
<reference evidence="3 4" key="1">
    <citation type="submission" date="2019-02" db="EMBL/GenBank/DDBJ databases">
        <title>Deep-cultivation of Planctomycetes and their phenomic and genomic characterization uncovers novel biology.</title>
        <authorList>
            <person name="Wiegand S."/>
            <person name="Jogler M."/>
            <person name="Boedeker C."/>
            <person name="Pinto D."/>
            <person name="Vollmers J."/>
            <person name="Rivas-Marin E."/>
            <person name="Kohn T."/>
            <person name="Peeters S.H."/>
            <person name="Heuer A."/>
            <person name="Rast P."/>
            <person name="Oberbeckmann S."/>
            <person name="Bunk B."/>
            <person name="Jeske O."/>
            <person name="Meyerdierks A."/>
            <person name="Storesund J.E."/>
            <person name="Kallscheuer N."/>
            <person name="Luecker S."/>
            <person name="Lage O.M."/>
            <person name="Pohl T."/>
            <person name="Merkel B.J."/>
            <person name="Hornburger P."/>
            <person name="Mueller R.-W."/>
            <person name="Bruemmer F."/>
            <person name="Labrenz M."/>
            <person name="Spormann A.M."/>
            <person name="Op den Camp H."/>
            <person name="Overmann J."/>
            <person name="Amann R."/>
            <person name="Jetten M.S.M."/>
            <person name="Mascher T."/>
            <person name="Medema M.H."/>
            <person name="Devos D.P."/>
            <person name="Kaster A.-K."/>
            <person name="Ovreas L."/>
            <person name="Rohde M."/>
            <person name="Galperin M.Y."/>
            <person name="Jogler C."/>
        </authorList>
    </citation>
    <scope>NUCLEOTIDE SEQUENCE [LARGE SCALE GENOMIC DNA]</scope>
    <source>
        <strain evidence="3 4">Pan241w</strain>
    </source>
</reference>
<dbReference type="Gene3D" id="3.90.550.10">
    <property type="entry name" value="Spore Coat Polysaccharide Biosynthesis Protein SpsA, Chain A"/>
    <property type="match status" value="1"/>
</dbReference>
<evidence type="ECO:0000259" key="2">
    <source>
        <dbReference type="Pfam" id="PF00535"/>
    </source>
</evidence>
<dbReference type="PANTHER" id="PTHR48090">
    <property type="entry name" value="UNDECAPRENYL-PHOSPHATE 4-DEOXY-4-FORMAMIDO-L-ARABINOSE TRANSFERASE-RELATED"/>
    <property type="match status" value="1"/>
</dbReference>
<organism evidence="3 4">
    <name type="scientific">Gimesia alba</name>
    <dbReference type="NCBI Taxonomy" id="2527973"/>
    <lineage>
        <taxon>Bacteria</taxon>
        <taxon>Pseudomonadati</taxon>
        <taxon>Planctomycetota</taxon>
        <taxon>Planctomycetia</taxon>
        <taxon>Planctomycetales</taxon>
        <taxon>Planctomycetaceae</taxon>
        <taxon>Gimesia</taxon>
    </lineage>
</organism>
<dbReference type="PANTHER" id="PTHR48090:SF8">
    <property type="entry name" value="GLYCOSYLTRANSFERASE CSBB-RELATED"/>
    <property type="match status" value="1"/>
</dbReference>
<gene>
    <name evidence="3" type="primary">csbB</name>
    <name evidence="3" type="ORF">Pan241w_31470</name>
</gene>
<dbReference type="GO" id="GO:0016757">
    <property type="term" value="F:glycosyltransferase activity"/>
    <property type="evidence" value="ECO:0007669"/>
    <property type="project" value="UniProtKB-KW"/>
</dbReference>
<keyword evidence="1" id="KW-0812">Transmembrane</keyword>
<dbReference type="AlphaFoldDB" id="A0A517RGR1"/>
<dbReference type="EMBL" id="CP036269">
    <property type="protein sequence ID" value="QDT43050.1"/>
    <property type="molecule type" value="Genomic_DNA"/>
</dbReference>
<sequence>MANLTCSLIIPVYKNESNLPDLLAALASLHKDLPHKLEVVFVIDGSPDRCYEILLQELSNHSFSSQLILLSRNFGSFSAIRAGLQAGNGEYFAVMAADLQEPPELVLEMWAELAKNEVDVAIAVREARNDPFLTRLPSNIFWGLYRRFVVPDVPPGGVDIFGCNQQFRDQLLQLEERHSSLIAQIFWMGFRRKFISYERQERKHGKSAWTLSKKIHYLLDSTFAFTDLPIRLLIQIGGATSVLSALFGLLVIILRMLNWIEVPGYSATIIAIVFFGAFNLFSLGIVGSYAWRTYENTKSRPLHIVMRQHEFMNHPEGDS</sequence>
<evidence type="ECO:0000313" key="3">
    <source>
        <dbReference type="EMBL" id="QDT43050.1"/>
    </source>
</evidence>
<keyword evidence="4" id="KW-1185">Reference proteome</keyword>
<dbReference type="InterPro" id="IPR001173">
    <property type="entry name" value="Glyco_trans_2-like"/>
</dbReference>
<evidence type="ECO:0000256" key="1">
    <source>
        <dbReference type="SAM" id="Phobius"/>
    </source>
</evidence>
<keyword evidence="1" id="KW-1133">Transmembrane helix</keyword>
<dbReference type="EC" id="2.4.-.-" evidence="3"/>
<keyword evidence="3" id="KW-0808">Transferase</keyword>
<dbReference type="InterPro" id="IPR050256">
    <property type="entry name" value="Glycosyltransferase_2"/>
</dbReference>
<dbReference type="Proteomes" id="UP000317171">
    <property type="component" value="Chromosome"/>
</dbReference>
<keyword evidence="1" id="KW-0472">Membrane</keyword>
<dbReference type="InterPro" id="IPR029044">
    <property type="entry name" value="Nucleotide-diphossugar_trans"/>
</dbReference>
<name>A0A517RGR1_9PLAN</name>
<keyword evidence="3" id="KW-0328">Glycosyltransferase</keyword>
<dbReference type="RefSeq" id="WP_145217283.1">
    <property type="nucleotide sequence ID" value="NZ_CP036269.1"/>
</dbReference>
<dbReference type="CDD" id="cd04187">
    <property type="entry name" value="DPM1_like_bac"/>
    <property type="match status" value="1"/>
</dbReference>
<dbReference type="Pfam" id="PF00535">
    <property type="entry name" value="Glycos_transf_2"/>
    <property type="match status" value="1"/>
</dbReference>